<dbReference type="KEGG" id="bpro:PMF13cell1_03470"/>
<dbReference type="Proteomes" id="UP000289794">
    <property type="component" value="Chromosome"/>
</dbReference>
<feature type="signal peptide" evidence="4">
    <location>
        <begin position="1"/>
        <end position="24"/>
    </location>
</feature>
<protein>
    <submittedName>
        <fullName evidence="5">Erythritol/L-threitol-binding protein</fullName>
    </submittedName>
</protein>
<gene>
    <name evidence="5" type="primary">eltP_2</name>
    <name evidence="5" type="ORF">PMF13cell1_03470</name>
</gene>
<evidence type="ECO:0000256" key="3">
    <source>
        <dbReference type="ARBA" id="ARBA00022729"/>
    </source>
</evidence>
<dbReference type="AlphaFoldDB" id="A0A4P6M3G4"/>
<dbReference type="RefSeq" id="WP_130181514.1">
    <property type="nucleotide sequence ID" value="NZ_CP035945.1"/>
</dbReference>
<dbReference type="PANTHER" id="PTHR43649:SF34">
    <property type="entry name" value="ABC TRANSPORTER PERIPLASMIC-BINDING PROTEIN YCJN-RELATED"/>
    <property type="match status" value="1"/>
</dbReference>
<dbReference type="SUPFAM" id="SSF53850">
    <property type="entry name" value="Periplasmic binding protein-like II"/>
    <property type="match status" value="1"/>
</dbReference>
<keyword evidence="2" id="KW-0813">Transport</keyword>
<dbReference type="PANTHER" id="PTHR43649">
    <property type="entry name" value="ARABINOSE-BINDING PROTEIN-RELATED"/>
    <property type="match status" value="1"/>
</dbReference>
<organism evidence="5 6">
    <name type="scientific">Blautia producta</name>
    <dbReference type="NCBI Taxonomy" id="33035"/>
    <lineage>
        <taxon>Bacteria</taxon>
        <taxon>Bacillati</taxon>
        <taxon>Bacillota</taxon>
        <taxon>Clostridia</taxon>
        <taxon>Lachnospirales</taxon>
        <taxon>Lachnospiraceae</taxon>
        <taxon>Blautia</taxon>
    </lineage>
</organism>
<feature type="chain" id="PRO_5038906131" evidence="4">
    <location>
        <begin position="25"/>
        <end position="474"/>
    </location>
</feature>
<evidence type="ECO:0000256" key="4">
    <source>
        <dbReference type="SAM" id="SignalP"/>
    </source>
</evidence>
<dbReference type="Gene3D" id="3.40.190.10">
    <property type="entry name" value="Periplasmic binding protein-like II"/>
    <property type="match status" value="2"/>
</dbReference>
<evidence type="ECO:0000256" key="2">
    <source>
        <dbReference type="ARBA" id="ARBA00022448"/>
    </source>
</evidence>
<comment type="similarity">
    <text evidence="1">Belongs to the bacterial solute-binding protein 1 family.</text>
</comment>
<dbReference type="EMBL" id="CP035945">
    <property type="protein sequence ID" value="QBE97907.1"/>
    <property type="molecule type" value="Genomic_DNA"/>
</dbReference>
<dbReference type="Pfam" id="PF01547">
    <property type="entry name" value="SBP_bac_1"/>
    <property type="match status" value="1"/>
</dbReference>
<evidence type="ECO:0000256" key="1">
    <source>
        <dbReference type="ARBA" id="ARBA00008520"/>
    </source>
</evidence>
<evidence type="ECO:0000313" key="6">
    <source>
        <dbReference type="Proteomes" id="UP000289794"/>
    </source>
</evidence>
<proteinExistence type="inferred from homology"/>
<sequence>MKNKRVWKFLGIILSVCMMSTLNGCGSDKKEVSQGKENSKNAQFSWDMCSGDTITVLFNEHQYVAPIIEKMEDFEKLTGIKVEHSTIPESNYFDKIGTLLNAKSDKLDIFMTGPYQIWEYGSAGYMEDLQPYIDNDKKTDPNFDPDDFFQSILDSARWDGVEGHEMGSGPLLGLPMGFESNVMIYNKKILDENGLRVPKTTSELLETAKALQKHNGENSYGVALRGELGWGTIITAYQSLYKMWGATDFEAEGGKLISKVNSPEAVEMTDWYVKLIREGGSPTWASATWSSCGGELGAGTAAIMLDATNNAFSQTIPENAAEAENLVIAPIPLPDGKTDADTKSQLWTWSLAMNSASAHKDAAWLFLQYFSGKEYQNESSVSAKIVNTPRQSSYDQEKYQELLKNSEGFVETFDATVDYTKMYYTPETYFFEVSQTWCQTLQELVEGKYASTQEGMDKLKEKLDDIVSHIEITE</sequence>
<reference evidence="5 6" key="1">
    <citation type="submission" date="2019-01" db="EMBL/GenBank/DDBJ databases">
        <title>PMF-metabolizing Aryl O-demethylase.</title>
        <authorList>
            <person name="Kim M."/>
        </authorList>
    </citation>
    <scope>NUCLEOTIDE SEQUENCE [LARGE SCALE GENOMIC DNA]</scope>
    <source>
        <strain evidence="5 6">PMF1</strain>
    </source>
</reference>
<accession>A0A4P6M3G4</accession>
<evidence type="ECO:0000313" key="5">
    <source>
        <dbReference type="EMBL" id="QBE97907.1"/>
    </source>
</evidence>
<dbReference type="InterPro" id="IPR006059">
    <property type="entry name" value="SBP"/>
</dbReference>
<name>A0A4P6M3G4_9FIRM</name>
<dbReference type="CDD" id="cd13585">
    <property type="entry name" value="PBP2_TMBP_like"/>
    <property type="match status" value="1"/>
</dbReference>
<dbReference type="InterPro" id="IPR050490">
    <property type="entry name" value="Bact_solute-bd_prot1"/>
</dbReference>
<keyword evidence="3 4" id="KW-0732">Signal</keyword>